<accession>K4I4K5</accession>
<keyword evidence="2" id="KW-1185">Reference proteome</keyword>
<dbReference type="KEGG" id="vg:40094333"/>
<dbReference type="Proteomes" id="UP000232831">
    <property type="component" value="Segment"/>
</dbReference>
<organism evidence="1 2">
    <name type="scientific">Salmonella phage STML-13-1</name>
    <dbReference type="NCBI Taxonomy" id="1204530"/>
    <lineage>
        <taxon>Viruses</taxon>
        <taxon>Duplodnaviria</taxon>
        <taxon>Heunggongvirae</taxon>
        <taxon>Uroviricota</taxon>
        <taxon>Caudoviricetes</taxon>
        <taxon>Pantevenvirales</taxon>
        <taxon>Ackermannviridae</taxon>
        <taxon>Cvivirinae</taxon>
        <taxon>Kuttervirus</taxon>
        <taxon>Kuttervirus STML131</taxon>
    </lineage>
</organism>
<name>K4I4K5_9CAUD</name>
<proteinExistence type="predicted"/>
<evidence type="ECO:0000313" key="1">
    <source>
        <dbReference type="EMBL" id="AFU64307.1"/>
    </source>
</evidence>
<protein>
    <submittedName>
        <fullName evidence="1">Uncharacterized protein</fullName>
    </submittedName>
</protein>
<reference evidence="1 2" key="1">
    <citation type="submission" date="2012-06" db="EMBL/GenBank/DDBJ databases">
        <title>Bacteriophages quickly and effectively reduce contamination of various foods with Salmonella.</title>
        <authorList>
            <person name="Woolston J."/>
            <person name="Parks A.R."/>
            <person name="Hanna L.F."/>
            <person name="Charbonneau D."/>
            <person name="Sulakvelidze A."/>
        </authorList>
    </citation>
    <scope>NUCLEOTIDE SEQUENCE [LARGE SCALE GENOMIC DNA]</scope>
</reference>
<dbReference type="RefSeq" id="YP_009617793.1">
    <property type="nucleotide sequence ID" value="NC_042061.1"/>
</dbReference>
<dbReference type="GeneID" id="40094333"/>
<dbReference type="EMBL" id="JX181828">
    <property type="protein sequence ID" value="AFU64307.1"/>
    <property type="molecule type" value="Genomic_DNA"/>
</dbReference>
<evidence type="ECO:0000313" key="2">
    <source>
        <dbReference type="Proteomes" id="UP000232831"/>
    </source>
</evidence>
<sequence length="27" mass="3163">MADEILFLRAEVVRLSNNNPQRNEDMS</sequence>